<dbReference type="AlphaFoldDB" id="A0A6S4T5T2"/>
<protein>
    <submittedName>
        <fullName evidence="1">Uncharacterized protein</fullName>
    </submittedName>
</protein>
<accession>A0A6S4T5T2</accession>
<proteinExistence type="predicted"/>
<reference evidence="1 2" key="1">
    <citation type="submission" date="2019-12" db="EMBL/GenBank/DDBJ databases">
        <title>complete genome sequences of Aeromonas caviae str. WP2-W18-ESBL-01 isolated from wastewater treatment plant effluent.</title>
        <authorList>
            <person name="Sekizuka T."/>
            <person name="Itokawa K."/>
            <person name="Yatsu K."/>
            <person name="Inamine Y."/>
            <person name="Kuroda M."/>
        </authorList>
    </citation>
    <scope>NUCLEOTIDE SEQUENCE [LARGE SCALE GENOMIC DNA]</scope>
    <source>
        <strain evidence="1 2">WP2-W18-ESBL-01</strain>
    </source>
</reference>
<organism evidence="1 2">
    <name type="scientific">Aeromonas caviae</name>
    <name type="common">Aeromonas punctata</name>
    <dbReference type="NCBI Taxonomy" id="648"/>
    <lineage>
        <taxon>Bacteria</taxon>
        <taxon>Pseudomonadati</taxon>
        <taxon>Pseudomonadota</taxon>
        <taxon>Gammaproteobacteria</taxon>
        <taxon>Aeromonadales</taxon>
        <taxon>Aeromonadaceae</taxon>
        <taxon>Aeromonas</taxon>
    </lineage>
</organism>
<sequence>MPRIGEQNQKEEPVTCHDYIAQHAGPLAQAVRHFLARKIPYQHLEDLSWQLLSHWQALCVIPMDKAPANAQEGVFWHLLHSLHLWDEQRLLCDDALRLQLMACANFLADEGPCPHHCIGSRP</sequence>
<name>A0A6S4T5T2_AERCA</name>
<dbReference type="Proteomes" id="UP000515756">
    <property type="component" value="Chromosome"/>
</dbReference>
<gene>
    <name evidence="1" type="ORF">WP2W18E01_10780</name>
</gene>
<evidence type="ECO:0000313" key="2">
    <source>
        <dbReference type="Proteomes" id="UP000515756"/>
    </source>
</evidence>
<evidence type="ECO:0000313" key="1">
    <source>
        <dbReference type="EMBL" id="BBQ29496.1"/>
    </source>
</evidence>
<dbReference type="EMBL" id="AP021927">
    <property type="protein sequence ID" value="BBQ29496.1"/>
    <property type="molecule type" value="Genomic_DNA"/>
</dbReference>